<feature type="transmembrane region" description="Helical" evidence="5">
    <location>
        <begin position="198"/>
        <end position="222"/>
    </location>
</feature>
<organism evidence="7 8">
    <name type="scientific">Venturia nashicola</name>
    <dbReference type="NCBI Taxonomy" id="86259"/>
    <lineage>
        <taxon>Eukaryota</taxon>
        <taxon>Fungi</taxon>
        <taxon>Dikarya</taxon>
        <taxon>Ascomycota</taxon>
        <taxon>Pezizomycotina</taxon>
        <taxon>Dothideomycetes</taxon>
        <taxon>Pleosporomycetidae</taxon>
        <taxon>Venturiales</taxon>
        <taxon>Venturiaceae</taxon>
        <taxon>Venturia</taxon>
    </lineage>
</organism>
<feature type="transmembrane region" description="Helical" evidence="5">
    <location>
        <begin position="6"/>
        <end position="27"/>
    </location>
</feature>
<evidence type="ECO:0000259" key="6">
    <source>
        <dbReference type="Pfam" id="PF02544"/>
    </source>
</evidence>
<protein>
    <recommendedName>
        <fullName evidence="5">Polyprenal reductase</fullName>
        <ecNumber evidence="5">1.3.1.94</ecNumber>
    </recommendedName>
</protein>
<evidence type="ECO:0000256" key="2">
    <source>
        <dbReference type="ARBA" id="ARBA00022692"/>
    </source>
</evidence>
<dbReference type="PANTHER" id="PTHR14624:SF0">
    <property type="entry name" value="POLYPRENOL REDUCTASE"/>
    <property type="match status" value="1"/>
</dbReference>
<dbReference type="EC" id="1.3.1.94" evidence="5"/>
<keyword evidence="8" id="KW-1185">Reference proteome</keyword>
<dbReference type="GO" id="GO:0160198">
    <property type="term" value="F:polyprenal reductase activity"/>
    <property type="evidence" value="ECO:0007669"/>
    <property type="project" value="UniProtKB-EC"/>
</dbReference>
<comment type="similarity">
    <text evidence="5">Belongs to the steroid 5-alpha reductase family. Polyprenal reductase subfamily.</text>
</comment>
<sequence>MDPVFFIRTLFVTGTATLILIFAIPAFRKRFFSYGARGTNTAQKQDHDHDHPNQRSTSVHQENAARTIEWFLDHLATYNVPHAWFLHFYVFSVALSLFWAYQITTQGYLFATLTYWTHDKNSHMTSEQTLIIWWCLLIQGCRRLAECLRGPSSTSRMWIGHWFVGIGFYVLVNIAIWLEGCKSLLNDHPTYYNFLQAPVNILNIVNAQLAVGLSVFLIGAVAQNRAHAYLWYLRTTGTYSFPEHPLFSLTLTPHYFSECAEYLGLAIAAAPRGQYVNKTIAAALTFVVVNLGITANGTYEWYAARFGQEKVKGKARMVPLIW</sequence>
<dbReference type="GO" id="GO:0005789">
    <property type="term" value="C:endoplasmic reticulum membrane"/>
    <property type="evidence" value="ECO:0007669"/>
    <property type="project" value="UniProtKB-SubCell"/>
</dbReference>
<keyword evidence="3 5" id="KW-1133">Transmembrane helix</keyword>
<evidence type="ECO:0000313" key="8">
    <source>
        <dbReference type="Proteomes" id="UP000298493"/>
    </source>
</evidence>
<evidence type="ECO:0000256" key="5">
    <source>
        <dbReference type="RuleBase" id="RU367081"/>
    </source>
</evidence>
<comment type="subcellular location">
    <subcellularLocation>
        <location evidence="1">Endomembrane system</location>
        <topology evidence="1">Multi-pass membrane protein</topology>
    </subcellularLocation>
    <subcellularLocation>
        <location evidence="5">Endoplasmic reticulum membrane</location>
    </subcellularLocation>
</comment>
<comment type="pathway">
    <text evidence="5">Protein modification; protein glycosylation.</text>
</comment>
<dbReference type="InterPro" id="IPR001104">
    <property type="entry name" value="3-oxo-5_a-steroid_4-DH_C"/>
</dbReference>
<keyword evidence="4 5" id="KW-0472">Membrane</keyword>
<name>A0A4Z1PKJ4_9PEZI</name>
<dbReference type="UniPathway" id="UPA00378"/>
<dbReference type="Pfam" id="PF02544">
    <property type="entry name" value="Steroid_dh"/>
    <property type="match status" value="1"/>
</dbReference>
<evidence type="ECO:0000256" key="1">
    <source>
        <dbReference type="ARBA" id="ARBA00004127"/>
    </source>
</evidence>
<dbReference type="InterPro" id="IPR039698">
    <property type="entry name" value="Dfg10/SRD5A3"/>
</dbReference>
<evidence type="ECO:0000256" key="4">
    <source>
        <dbReference type="ARBA" id="ARBA00023136"/>
    </source>
</evidence>
<evidence type="ECO:0000313" key="7">
    <source>
        <dbReference type="EMBL" id="TID24000.1"/>
    </source>
</evidence>
<keyword evidence="5" id="KW-0521">NADP</keyword>
<feature type="domain" description="3-oxo-5-alpha-steroid 4-dehydrogenase C-terminal" evidence="6">
    <location>
        <begin position="192"/>
        <end position="322"/>
    </location>
</feature>
<dbReference type="GO" id="GO:0006488">
    <property type="term" value="P:dolichol-linked oligosaccharide biosynthetic process"/>
    <property type="evidence" value="ECO:0007669"/>
    <property type="project" value="UniProtKB-UniRule"/>
</dbReference>
<keyword evidence="5" id="KW-0560">Oxidoreductase</keyword>
<dbReference type="PROSITE" id="PS50244">
    <property type="entry name" value="S5A_REDUCTASE"/>
    <property type="match status" value="1"/>
</dbReference>
<feature type="transmembrane region" description="Helical" evidence="5">
    <location>
        <begin position="157"/>
        <end position="178"/>
    </location>
</feature>
<comment type="caution">
    <text evidence="7">The sequence shown here is derived from an EMBL/GenBank/DDBJ whole genome shotgun (WGS) entry which is preliminary data.</text>
</comment>
<comment type="catalytic activity">
    <reaction evidence="5">
        <text>a di-trans,poly-cis-dolichal + NADP(+) = a di-trans,poly-cis-polyprenal + NADPH + H(+)</text>
        <dbReference type="Rhea" id="RHEA:80727"/>
        <dbReference type="Rhea" id="RHEA-COMP:19536"/>
        <dbReference type="Rhea" id="RHEA-COMP:19537"/>
        <dbReference type="ChEBI" id="CHEBI:15378"/>
        <dbReference type="ChEBI" id="CHEBI:57783"/>
        <dbReference type="ChEBI" id="CHEBI:58349"/>
        <dbReference type="ChEBI" id="CHEBI:231623"/>
        <dbReference type="ChEBI" id="CHEBI:231637"/>
        <dbReference type="EC" id="1.3.1.94"/>
    </reaction>
    <physiologicalReaction direction="right-to-left" evidence="5">
        <dbReference type="Rhea" id="RHEA:80729"/>
    </physiologicalReaction>
</comment>
<dbReference type="PANTHER" id="PTHR14624">
    <property type="entry name" value="DFG10 PROTEIN"/>
    <property type="match status" value="1"/>
</dbReference>
<accession>A0A4Z1PKJ4</accession>
<reference evidence="7 8" key="1">
    <citation type="submission" date="2019-04" db="EMBL/GenBank/DDBJ databases">
        <title>High contiguity whole genome sequence and gene annotation resource for two Venturia nashicola isolates.</title>
        <authorList>
            <person name="Prokchorchik M."/>
            <person name="Won K."/>
            <person name="Lee Y."/>
            <person name="Choi E.D."/>
            <person name="Segonzac C."/>
            <person name="Sohn K.H."/>
        </authorList>
    </citation>
    <scope>NUCLEOTIDE SEQUENCE [LARGE SCALE GENOMIC DNA]</scope>
    <source>
        <strain evidence="7 8">PRI2</strain>
    </source>
</reference>
<gene>
    <name evidence="7" type="ORF">E6O75_ATG02365</name>
</gene>
<feature type="transmembrane region" description="Helical" evidence="5">
    <location>
        <begin position="84"/>
        <end position="104"/>
    </location>
</feature>
<evidence type="ECO:0000256" key="3">
    <source>
        <dbReference type="ARBA" id="ARBA00022989"/>
    </source>
</evidence>
<keyword evidence="5" id="KW-0256">Endoplasmic reticulum</keyword>
<dbReference type="GO" id="GO:0016095">
    <property type="term" value="P:polyprenol catabolic process"/>
    <property type="evidence" value="ECO:0007669"/>
    <property type="project" value="UniProtKB-UniRule"/>
</dbReference>
<dbReference type="GO" id="GO:0102389">
    <property type="term" value="F:polyprenol reductase activity"/>
    <property type="evidence" value="ECO:0007669"/>
    <property type="project" value="UniProtKB-UniRule"/>
</dbReference>
<dbReference type="AlphaFoldDB" id="A0A4Z1PKJ4"/>
<dbReference type="Proteomes" id="UP000298493">
    <property type="component" value="Unassembled WGS sequence"/>
</dbReference>
<comment type="function">
    <text evidence="5">Plays a key role in early steps of protein N-linked glycosylation by being involved in the conversion of polyprenol into dolichol. Acts as a polyprenal reductase that mediates the reduction of polyprenal into dolichal in a NADP-dependent mechanism. Dolichols are required for the synthesis of dolichol-linked monosaccharides and the oligosaccharide precursor used for N-glycosylation.</text>
</comment>
<proteinExistence type="inferred from homology"/>
<dbReference type="STRING" id="86259.A0A4Z1PKJ4"/>
<dbReference type="EMBL" id="SNSC02000005">
    <property type="protein sequence ID" value="TID24000.1"/>
    <property type="molecule type" value="Genomic_DNA"/>
</dbReference>
<keyword evidence="2 5" id="KW-0812">Transmembrane</keyword>
<dbReference type="GO" id="GO:0003865">
    <property type="term" value="F:3-oxo-5-alpha-steroid 4-dehydrogenase activity"/>
    <property type="evidence" value="ECO:0007669"/>
    <property type="project" value="TreeGrafter"/>
</dbReference>